<dbReference type="InterPro" id="IPR000772">
    <property type="entry name" value="Ricin_B_lectin"/>
</dbReference>
<comment type="caution">
    <text evidence="3">The sequence shown here is derived from an EMBL/GenBank/DDBJ whole genome shotgun (WGS) entry which is preliminary data.</text>
</comment>
<evidence type="ECO:0000259" key="2">
    <source>
        <dbReference type="SMART" id="SM00458"/>
    </source>
</evidence>
<keyword evidence="4" id="KW-1185">Reference proteome</keyword>
<feature type="compositionally biased region" description="Polar residues" evidence="1">
    <location>
        <begin position="362"/>
        <end position="378"/>
    </location>
</feature>
<feature type="region of interest" description="Disordered" evidence="1">
    <location>
        <begin position="303"/>
        <end position="379"/>
    </location>
</feature>
<proteinExistence type="predicted"/>
<protein>
    <recommendedName>
        <fullName evidence="2">Ricin B lectin domain-containing protein</fullName>
    </recommendedName>
</protein>
<reference evidence="3" key="1">
    <citation type="journal article" date="2014" name="Int. J. Syst. Evol. Microbiol.">
        <title>Complete genome sequence of Corynebacterium casei LMG S-19264T (=DSM 44701T), isolated from a smear-ripened cheese.</title>
        <authorList>
            <consortium name="US DOE Joint Genome Institute (JGI-PGF)"/>
            <person name="Walter F."/>
            <person name="Albersmeier A."/>
            <person name="Kalinowski J."/>
            <person name="Ruckert C."/>
        </authorList>
    </citation>
    <scope>NUCLEOTIDE SEQUENCE</scope>
    <source>
        <strain evidence="3">JCM 3035</strain>
    </source>
</reference>
<dbReference type="SUPFAM" id="SSF50370">
    <property type="entry name" value="Ricin B-like lectins"/>
    <property type="match status" value="1"/>
</dbReference>
<dbReference type="CDD" id="cd23418">
    <property type="entry name" value="beta-trefoil_Ricin_XLN-like"/>
    <property type="match status" value="1"/>
</dbReference>
<accession>A0A917R7A0</accession>
<evidence type="ECO:0000313" key="4">
    <source>
        <dbReference type="Proteomes" id="UP000637788"/>
    </source>
</evidence>
<dbReference type="Gene3D" id="2.80.10.50">
    <property type="match status" value="2"/>
</dbReference>
<feature type="compositionally biased region" description="Low complexity" evidence="1">
    <location>
        <begin position="303"/>
        <end position="314"/>
    </location>
</feature>
<feature type="compositionally biased region" description="Low complexity" evidence="1">
    <location>
        <begin position="343"/>
        <end position="361"/>
    </location>
</feature>
<dbReference type="Pfam" id="PF00652">
    <property type="entry name" value="Ricin_B_lectin"/>
    <property type="match status" value="1"/>
</dbReference>
<reference evidence="3" key="2">
    <citation type="submission" date="2020-09" db="EMBL/GenBank/DDBJ databases">
        <authorList>
            <person name="Sun Q."/>
            <person name="Ohkuma M."/>
        </authorList>
    </citation>
    <scope>NUCLEOTIDE SEQUENCE</scope>
    <source>
        <strain evidence="3">JCM 3035</strain>
    </source>
</reference>
<dbReference type="PROSITE" id="PS50231">
    <property type="entry name" value="RICIN_B_LECTIN"/>
    <property type="match status" value="1"/>
</dbReference>
<sequence>MTNQSLPPALPQVSVPEAKSGDELPEEYREAVLCYASLCTTSPAKAAQLAYEAFTLGIEWRRQGVQLPWLPLLLMAVLEMADRWQMQGRGEPLSTELSIWLYERAAQQPIAPQQPPLALRALQQMPTADAELLWAVEVEGLHTKSDAGGRPWEETREWEVTRVREAFRECCQGVYAADVADSNEECRGYLGLLETATRSPEAWAPEDLQRHLAACARCSETAACLTLSDELPVVLATGVLGWGGREYLDRRRIAGERGPGGPTHQEDQRKIAGWRASLRRRPAWAVGAVMLLAVTAVVGVLSSAPSEPTSTSAARDISPFPSSSPDAAWPFDSLPLQAPMPVPSGVSPSPSVDSGVSPSPSATDSKAGTRSKAGSGSSLIVGRGSGRCLDNTGNGPIGTQQQIYDCGTGDPSQQYTYTAARELRIAGKCLGADGNGTADGTRVILWTCNGTPSQRWSFTTDGTITNDLSDKCLDVSNVRTANGSKVQLWECWGGSNQLWSRR</sequence>
<gene>
    <name evidence="3" type="ORF">GCM10010094_63360</name>
</gene>
<evidence type="ECO:0000256" key="1">
    <source>
        <dbReference type="SAM" id="MobiDB-lite"/>
    </source>
</evidence>
<feature type="region of interest" description="Disordered" evidence="1">
    <location>
        <begin position="1"/>
        <end position="21"/>
    </location>
</feature>
<dbReference type="AlphaFoldDB" id="A0A917R7A0"/>
<evidence type="ECO:0000313" key="3">
    <source>
        <dbReference type="EMBL" id="GGK93915.1"/>
    </source>
</evidence>
<dbReference type="SMART" id="SM00458">
    <property type="entry name" value="RICIN"/>
    <property type="match status" value="1"/>
</dbReference>
<organism evidence="3 4">
    <name type="scientific">Streptomyces flaveus</name>
    <dbReference type="NCBI Taxonomy" id="66370"/>
    <lineage>
        <taxon>Bacteria</taxon>
        <taxon>Bacillati</taxon>
        <taxon>Actinomycetota</taxon>
        <taxon>Actinomycetes</taxon>
        <taxon>Kitasatosporales</taxon>
        <taxon>Streptomycetaceae</taxon>
        <taxon>Streptomyces</taxon>
        <taxon>Streptomyces aurantiacus group</taxon>
    </lineage>
</organism>
<name>A0A917R7A0_9ACTN</name>
<dbReference type="EMBL" id="BMPQ01000020">
    <property type="protein sequence ID" value="GGK93915.1"/>
    <property type="molecule type" value="Genomic_DNA"/>
</dbReference>
<dbReference type="Proteomes" id="UP000637788">
    <property type="component" value="Unassembled WGS sequence"/>
</dbReference>
<dbReference type="InterPro" id="IPR035992">
    <property type="entry name" value="Ricin_B-like_lectins"/>
</dbReference>
<feature type="domain" description="Ricin B lectin" evidence="2">
    <location>
        <begin position="375"/>
        <end position="502"/>
    </location>
</feature>